<evidence type="ECO:0000313" key="2">
    <source>
        <dbReference type="EMBL" id="VDN17406.1"/>
    </source>
</evidence>
<evidence type="ECO:0000313" key="3">
    <source>
        <dbReference type="Proteomes" id="UP000271098"/>
    </source>
</evidence>
<evidence type="ECO:0000313" key="4">
    <source>
        <dbReference type="WBParaSite" id="GPUH_0001042501-mRNA-1"/>
    </source>
</evidence>
<dbReference type="Proteomes" id="UP000271098">
    <property type="component" value="Unassembled WGS sequence"/>
</dbReference>
<organism evidence="4">
    <name type="scientific">Gongylonema pulchrum</name>
    <dbReference type="NCBI Taxonomy" id="637853"/>
    <lineage>
        <taxon>Eukaryota</taxon>
        <taxon>Metazoa</taxon>
        <taxon>Ecdysozoa</taxon>
        <taxon>Nematoda</taxon>
        <taxon>Chromadorea</taxon>
        <taxon>Rhabditida</taxon>
        <taxon>Spirurina</taxon>
        <taxon>Spiruromorpha</taxon>
        <taxon>Spiruroidea</taxon>
        <taxon>Gongylonematidae</taxon>
        <taxon>Gongylonema</taxon>
    </lineage>
</organism>
<accession>A0A183DNX1</accession>
<feature type="transmembrane region" description="Helical" evidence="1">
    <location>
        <begin position="21"/>
        <end position="42"/>
    </location>
</feature>
<reference evidence="2 3" key="2">
    <citation type="submission" date="2018-11" db="EMBL/GenBank/DDBJ databases">
        <authorList>
            <consortium name="Pathogen Informatics"/>
        </authorList>
    </citation>
    <scope>NUCLEOTIDE SEQUENCE [LARGE SCALE GENOMIC DNA]</scope>
</reference>
<keyword evidence="1" id="KW-1133">Transmembrane helix</keyword>
<name>A0A183DNX1_9BILA</name>
<keyword evidence="1" id="KW-0812">Transmembrane</keyword>
<dbReference type="EMBL" id="UYRT01077963">
    <property type="protein sequence ID" value="VDN17406.1"/>
    <property type="molecule type" value="Genomic_DNA"/>
</dbReference>
<gene>
    <name evidence="2" type="ORF">GPUH_LOCUS10412</name>
</gene>
<keyword evidence="1" id="KW-0472">Membrane</keyword>
<evidence type="ECO:0000256" key="1">
    <source>
        <dbReference type="SAM" id="Phobius"/>
    </source>
</evidence>
<dbReference type="WBParaSite" id="GPUH_0001042501-mRNA-1">
    <property type="protein sequence ID" value="GPUH_0001042501-mRNA-1"/>
    <property type="gene ID" value="GPUH_0001042501"/>
</dbReference>
<reference evidence="4" key="1">
    <citation type="submission" date="2016-06" db="UniProtKB">
        <authorList>
            <consortium name="WormBaseParasite"/>
        </authorList>
    </citation>
    <scope>IDENTIFICATION</scope>
</reference>
<sequence length="119" mass="13971">MLRRQEQVQTHKKRTRRRSSSANWFIAFVFVVSILCKFRALFATAISARSDEHNRVTLRHFFLHSERTAPREYSSNPKKRLYCATIISCPDSRLGRLRPEADSQQEFELKVTRRSGATQ</sequence>
<proteinExistence type="predicted"/>
<protein>
    <submittedName>
        <fullName evidence="4">Secreted protein</fullName>
    </submittedName>
</protein>
<dbReference type="AlphaFoldDB" id="A0A183DNX1"/>
<keyword evidence="3" id="KW-1185">Reference proteome</keyword>